<dbReference type="EMBL" id="DVMO01000128">
    <property type="protein sequence ID" value="HIU28368.1"/>
    <property type="molecule type" value="Genomic_DNA"/>
</dbReference>
<organism evidence="6 7">
    <name type="scientific">Candidatus Fimisoma avicola</name>
    <dbReference type="NCBI Taxonomy" id="2840826"/>
    <lineage>
        <taxon>Bacteria</taxon>
        <taxon>Bacillati</taxon>
        <taxon>Bacillota</taxon>
        <taxon>Clostridia</taxon>
        <taxon>Eubacteriales</taxon>
        <taxon>Candidatus Fimisoma</taxon>
    </lineage>
</organism>
<dbReference type="GO" id="GO:0009245">
    <property type="term" value="P:lipid A biosynthetic process"/>
    <property type="evidence" value="ECO:0007669"/>
    <property type="project" value="UniProtKB-KW"/>
</dbReference>
<keyword evidence="3" id="KW-0808">Transferase</keyword>
<evidence type="ECO:0000256" key="2">
    <source>
        <dbReference type="ARBA" id="ARBA00022556"/>
    </source>
</evidence>
<protein>
    <recommendedName>
        <fullName evidence="8">UDP-3-O-(3-hydroxymyristoyl)glucosamine N-acyltransferase</fullName>
    </recommendedName>
</protein>
<evidence type="ECO:0000256" key="1">
    <source>
        <dbReference type="ARBA" id="ARBA00022516"/>
    </source>
</evidence>
<keyword evidence="2" id="KW-0441">Lipid A biosynthesis</keyword>
<dbReference type="GO" id="GO:0016020">
    <property type="term" value="C:membrane"/>
    <property type="evidence" value="ECO:0007669"/>
    <property type="project" value="GOC"/>
</dbReference>
<evidence type="ECO:0000256" key="4">
    <source>
        <dbReference type="ARBA" id="ARBA00023098"/>
    </source>
</evidence>
<dbReference type="Gene3D" id="2.160.10.10">
    <property type="entry name" value="Hexapeptide repeat proteins"/>
    <property type="match status" value="1"/>
</dbReference>
<keyword evidence="4" id="KW-0443">Lipid metabolism</keyword>
<reference evidence="6" key="2">
    <citation type="journal article" date="2021" name="PeerJ">
        <title>Extensive microbial diversity within the chicken gut microbiome revealed by metagenomics and culture.</title>
        <authorList>
            <person name="Gilroy R."/>
            <person name="Ravi A."/>
            <person name="Getino M."/>
            <person name="Pursley I."/>
            <person name="Horton D.L."/>
            <person name="Alikhan N.F."/>
            <person name="Baker D."/>
            <person name="Gharbi K."/>
            <person name="Hall N."/>
            <person name="Watson M."/>
            <person name="Adriaenssens E.M."/>
            <person name="Foster-Nyarko E."/>
            <person name="Jarju S."/>
            <person name="Secka A."/>
            <person name="Antonio M."/>
            <person name="Oren A."/>
            <person name="Chaudhuri R.R."/>
            <person name="La Ragione R."/>
            <person name="Hildebrand F."/>
            <person name="Pallen M.J."/>
        </authorList>
    </citation>
    <scope>NUCLEOTIDE SEQUENCE</scope>
    <source>
        <strain evidence="6">11300</strain>
    </source>
</reference>
<comment type="caution">
    <text evidence="6">The sequence shown here is derived from an EMBL/GenBank/DDBJ whole genome shotgun (WGS) entry which is preliminary data.</text>
</comment>
<dbReference type="SUPFAM" id="SSF51161">
    <property type="entry name" value="Trimeric LpxA-like enzymes"/>
    <property type="match status" value="1"/>
</dbReference>
<dbReference type="InterPro" id="IPR001451">
    <property type="entry name" value="Hexapep"/>
</dbReference>
<accession>A0A9D1I710</accession>
<evidence type="ECO:0000256" key="5">
    <source>
        <dbReference type="ARBA" id="ARBA00023315"/>
    </source>
</evidence>
<reference evidence="6" key="1">
    <citation type="submission" date="2020-10" db="EMBL/GenBank/DDBJ databases">
        <authorList>
            <person name="Gilroy R."/>
        </authorList>
    </citation>
    <scope>NUCLEOTIDE SEQUENCE</scope>
    <source>
        <strain evidence="6">11300</strain>
    </source>
</reference>
<evidence type="ECO:0000313" key="6">
    <source>
        <dbReference type="EMBL" id="HIU28368.1"/>
    </source>
</evidence>
<sequence length="299" mass="32690">MVKIRDILDLLRADGEISFRGKEDAEITGFSSVTNYQAGTVTWCKTAETAGRMAAGTMRFKLVIMPPSPQLPDNFENIIITEKPKKIFFDIVEQFFAENRQLPDVGQGTYISEEAVIGKNVKIGYNCVMDGKITIEDDTVIYNNVTMINKVHVGKRCVIHSGTVIGHDDFAYVEDECHNKKMIKHYGGVDIGDDVFIGANCAINRGTIDDTVIGEGTKIDGFCHISHNVCLGRKNALVSGTRIYGSVRTGENAYIASSIIKNQLHIGDNAVVGMGSVVIRDVNEDDVVAGVPAKSIKEK</sequence>
<dbReference type="Proteomes" id="UP000824091">
    <property type="component" value="Unassembled WGS sequence"/>
</dbReference>
<proteinExistence type="predicted"/>
<dbReference type="Pfam" id="PF00132">
    <property type="entry name" value="Hexapep"/>
    <property type="match status" value="1"/>
</dbReference>
<name>A0A9D1I710_9FIRM</name>
<evidence type="ECO:0008006" key="8">
    <source>
        <dbReference type="Google" id="ProtNLM"/>
    </source>
</evidence>
<dbReference type="GO" id="GO:0016410">
    <property type="term" value="F:N-acyltransferase activity"/>
    <property type="evidence" value="ECO:0007669"/>
    <property type="project" value="InterPro"/>
</dbReference>
<dbReference type="Pfam" id="PF14602">
    <property type="entry name" value="Hexapep_2"/>
    <property type="match status" value="2"/>
</dbReference>
<evidence type="ECO:0000256" key="3">
    <source>
        <dbReference type="ARBA" id="ARBA00022679"/>
    </source>
</evidence>
<keyword evidence="5" id="KW-0012">Acyltransferase</keyword>
<dbReference type="InterPro" id="IPR007691">
    <property type="entry name" value="LpxD"/>
</dbReference>
<dbReference type="CDD" id="cd03352">
    <property type="entry name" value="LbH_LpxD"/>
    <property type="match status" value="1"/>
</dbReference>
<dbReference type="InterPro" id="IPR011004">
    <property type="entry name" value="Trimer_LpxA-like_sf"/>
</dbReference>
<dbReference type="PANTHER" id="PTHR43378">
    <property type="entry name" value="UDP-3-O-ACYLGLUCOSAMINE N-ACYLTRANSFERASE"/>
    <property type="match status" value="1"/>
</dbReference>
<dbReference type="AlphaFoldDB" id="A0A9D1I710"/>
<evidence type="ECO:0000313" key="7">
    <source>
        <dbReference type="Proteomes" id="UP000824091"/>
    </source>
</evidence>
<gene>
    <name evidence="6" type="ORF">IAD16_08320</name>
</gene>
<dbReference type="PANTHER" id="PTHR43378:SF2">
    <property type="entry name" value="UDP-3-O-ACYLGLUCOSAMINE N-ACYLTRANSFERASE 1, MITOCHONDRIAL-RELATED"/>
    <property type="match status" value="1"/>
</dbReference>
<keyword evidence="1" id="KW-0444">Lipid biosynthesis</keyword>